<dbReference type="PANTHER" id="PTHR15599:SF1">
    <property type="entry name" value="RADIAL SPOKE HEAD 14 HOMOLOG"/>
    <property type="match status" value="1"/>
</dbReference>
<feature type="compositionally biased region" description="Low complexity" evidence="1">
    <location>
        <begin position="314"/>
        <end position="328"/>
    </location>
</feature>
<feature type="compositionally biased region" description="Low complexity" evidence="1">
    <location>
        <begin position="339"/>
        <end position="364"/>
    </location>
</feature>
<dbReference type="SUPFAM" id="SSF48371">
    <property type="entry name" value="ARM repeat"/>
    <property type="match status" value="1"/>
</dbReference>
<name>A0A835SCB1_CHLIN</name>
<feature type="region of interest" description="Disordered" evidence="1">
    <location>
        <begin position="275"/>
        <end position="381"/>
    </location>
</feature>
<organism evidence="2 3">
    <name type="scientific">Chlamydomonas incerta</name>
    <dbReference type="NCBI Taxonomy" id="51695"/>
    <lineage>
        <taxon>Eukaryota</taxon>
        <taxon>Viridiplantae</taxon>
        <taxon>Chlorophyta</taxon>
        <taxon>core chlorophytes</taxon>
        <taxon>Chlorophyceae</taxon>
        <taxon>CS clade</taxon>
        <taxon>Chlamydomonadales</taxon>
        <taxon>Chlamydomonadaceae</taxon>
        <taxon>Chlamydomonas</taxon>
    </lineage>
</organism>
<dbReference type="AlphaFoldDB" id="A0A835SCB1"/>
<evidence type="ECO:0000256" key="1">
    <source>
        <dbReference type="SAM" id="MobiDB-lite"/>
    </source>
</evidence>
<evidence type="ECO:0000313" key="3">
    <source>
        <dbReference type="Proteomes" id="UP000650467"/>
    </source>
</evidence>
<sequence length="381" mass="36868">MPRVSPELLQLVTQTDKLLLSSHQSNLSQAIIACQEIAREAPGVVVALRWTVTLVDLLESEIADVRLAACNALAAVSVAQEGRDAIRTAGGLRPLVLLLGGGSRSAAAAAAALALMNCSACDVCKEAIADCRGVPMLLNLIREAAARTHATAAAASVASTASGASSSSAATTAAGGQLVLAPPPGTAAAAAAHAAAHGGAAAADGLKTPGDCKAAGYAAGALMNMGGVADVQDRMMEAGAVEVFEEAVRAAAPGDLVATRAQFCLSWLAVGSGALAEEQQQPPPEPLTQPPPGLTPGGGGSRRQQVPVASPRYPSTSGAAPGAGRATPSGGGAGGGSRIGTPLAGSAKPAAGSALAAVAASRGATPLGGSKPGTAAAASAR</sequence>
<keyword evidence="3" id="KW-1185">Reference proteome</keyword>
<dbReference type="Gene3D" id="1.25.10.10">
    <property type="entry name" value="Leucine-rich Repeat Variant"/>
    <property type="match status" value="1"/>
</dbReference>
<dbReference type="InterPro" id="IPR011989">
    <property type="entry name" value="ARM-like"/>
</dbReference>
<protein>
    <submittedName>
        <fullName evidence="2">Uncharacterized protein</fullName>
    </submittedName>
</protein>
<feature type="compositionally biased region" description="Gly residues" evidence="1">
    <location>
        <begin position="329"/>
        <end position="338"/>
    </location>
</feature>
<dbReference type="PANTHER" id="PTHR15599">
    <property type="entry name" value="RTDR1"/>
    <property type="match status" value="1"/>
</dbReference>
<dbReference type="PROSITE" id="PS51257">
    <property type="entry name" value="PROKAR_LIPOPROTEIN"/>
    <property type="match status" value="1"/>
</dbReference>
<evidence type="ECO:0000313" key="2">
    <source>
        <dbReference type="EMBL" id="KAG2424344.1"/>
    </source>
</evidence>
<dbReference type="InterPro" id="IPR016024">
    <property type="entry name" value="ARM-type_fold"/>
</dbReference>
<gene>
    <name evidence="2" type="ORF">HXX76_014553</name>
</gene>
<comment type="caution">
    <text evidence="2">The sequence shown here is derived from an EMBL/GenBank/DDBJ whole genome shotgun (WGS) entry which is preliminary data.</text>
</comment>
<dbReference type="EMBL" id="JAEHOC010000066">
    <property type="protein sequence ID" value="KAG2424344.1"/>
    <property type="molecule type" value="Genomic_DNA"/>
</dbReference>
<dbReference type="InterPro" id="IPR042856">
    <property type="entry name" value="RSP14"/>
</dbReference>
<feature type="compositionally biased region" description="Pro residues" evidence="1">
    <location>
        <begin position="281"/>
        <end position="294"/>
    </location>
</feature>
<reference evidence="2" key="1">
    <citation type="journal article" date="2020" name="bioRxiv">
        <title>Comparative genomics of Chlamydomonas.</title>
        <authorList>
            <person name="Craig R.J."/>
            <person name="Hasan A.R."/>
            <person name="Ness R.W."/>
            <person name="Keightley P.D."/>
        </authorList>
    </citation>
    <scope>NUCLEOTIDE SEQUENCE</scope>
    <source>
        <strain evidence="2">SAG 7.73</strain>
    </source>
</reference>
<dbReference type="Proteomes" id="UP000650467">
    <property type="component" value="Unassembled WGS sequence"/>
</dbReference>
<accession>A0A835SCB1</accession>
<proteinExistence type="predicted"/>
<dbReference type="OrthoDB" id="7537227at2759"/>